<dbReference type="AlphaFoldDB" id="A0A814VPT1"/>
<comment type="caution">
    <text evidence="2">The sequence shown here is derived from an EMBL/GenBank/DDBJ whole genome shotgun (WGS) entry which is preliminary data.</text>
</comment>
<gene>
    <name evidence="2" type="ORF">JXQ802_LOCUS23830</name>
    <name evidence="1" type="ORF">PYM288_LOCUS4749</name>
</gene>
<evidence type="ECO:0000313" key="3">
    <source>
        <dbReference type="Proteomes" id="UP000663870"/>
    </source>
</evidence>
<protein>
    <submittedName>
        <fullName evidence="2">Uncharacterized protein</fullName>
    </submittedName>
</protein>
<evidence type="ECO:0000313" key="2">
    <source>
        <dbReference type="EMBL" id="CAF1190152.1"/>
    </source>
</evidence>
<organism evidence="2 3">
    <name type="scientific">Rotaria sordida</name>
    <dbReference type="NCBI Taxonomy" id="392033"/>
    <lineage>
        <taxon>Eukaryota</taxon>
        <taxon>Metazoa</taxon>
        <taxon>Spiralia</taxon>
        <taxon>Gnathifera</taxon>
        <taxon>Rotifera</taxon>
        <taxon>Eurotatoria</taxon>
        <taxon>Bdelloidea</taxon>
        <taxon>Philodinida</taxon>
        <taxon>Philodinidae</taxon>
        <taxon>Rotaria</taxon>
    </lineage>
</organism>
<dbReference type="Proteomes" id="UP000663870">
    <property type="component" value="Unassembled WGS sequence"/>
</dbReference>
<sequence>MYLDQPIDTELLIAPFRTSFWTTKSWFVICDHIVCPRTVILYTPLSFDPQFEFAYESKKICRSTSAPTINNTIVMDGVRKMRLDLSKVMPLATSSQGGLPNNIEWNQIEDDVAASLVDSVENCIQECIKK</sequence>
<evidence type="ECO:0000313" key="1">
    <source>
        <dbReference type="EMBL" id="CAF0803832.1"/>
    </source>
</evidence>
<accession>A0A814VPT1</accession>
<reference evidence="2" key="1">
    <citation type="submission" date="2021-02" db="EMBL/GenBank/DDBJ databases">
        <authorList>
            <person name="Nowell W R."/>
        </authorList>
    </citation>
    <scope>NUCLEOTIDE SEQUENCE</scope>
</reference>
<keyword evidence="3" id="KW-1185">Reference proteome</keyword>
<dbReference type="EMBL" id="CAJNOL010000759">
    <property type="protein sequence ID" value="CAF1190152.1"/>
    <property type="molecule type" value="Genomic_DNA"/>
</dbReference>
<name>A0A814VPT1_9BILA</name>
<dbReference type="EMBL" id="CAJNOH010000045">
    <property type="protein sequence ID" value="CAF0803832.1"/>
    <property type="molecule type" value="Genomic_DNA"/>
</dbReference>
<dbReference type="Proteomes" id="UP000663854">
    <property type="component" value="Unassembled WGS sequence"/>
</dbReference>
<proteinExistence type="predicted"/>